<dbReference type="Gene3D" id="3.40.850.10">
    <property type="entry name" value="Kinesin motor domain"/>
    <property type="match status" value="1"/>
</dbReference>
<dbReference type="InterPro" id="IPR004009">
    <property type="entry name" value="SH3_Myosin"/>
</dbReference>
<feature type="domain" description="Myosin N-terminal SH3-like" evidence="11">
    <location>
        <begin position="12"/>
        <end position="61"/>
    </location>
</feature>
<keyword evidence="5 8" id="KW-0518">Myosin</keyword>
<dbReference type="CDD" id="cd01377">
    <property type="entry name" value="MYSc_class_II"/>
    <property type="match status" value="1"/>
</dbReference>
<evidence type="ECO:0000256" key="1">
    <source>
        <dbReference type="ARBA" id="ARBA00008314"/>
    </source>
</evidence>
<dbReference type="Gene3D" id="1.20.58.530">
    <property type="match status" value="1"/>
</dbReference>
<evidence type="ECO:0000256" key="8">
    <source>
        <dbReference type="PROSITE-ProRule" id="PRU00782"/>
    </source>
</evidence>
<organism evidence="12 13">
    <name type="scientific">Vavraia culicis (isolate floridensis)</name>
    <name type="common">Microsporidian parasite</name>
    <dbReference type="NCBI Taxonomy" id="948595"/>
    <lineage>
        <taxon>Eukaryota</taxon>
        <taxon>Fungi</taxon>
        <taxon>Fungi incertae sedis</taxon>
        <taxon>Microsporidia</taxon>
        <taxon>Pleistophoridae</taxon>
        <taxon>Vavraia</taxon>
    </lineage>
</organism>
<dbReference type="GO" id="GO:0016459">
    <property type="term" value="C:myosin complex"/>
    <property type="evidence" value="ECO:0007669"/>
    <property type="project" value="UniProtKB-KW"/>
</dbReference>
<dbReference type="STRING" id="948595.L2GW42"/>
<evidence type="ECO:0000259" key="11">
    <source>
        <dbReference type="PROSITE" id="PS51844"/>
    </source>
</evidence>
<dbReference type="GO" id="GO:0016020">
    <property type="term" value="C:membrane"/>
    <property type="evidence" value="ECO:0007669"/>
    <property type="project" value="TreeGrafter"/>
</dbReference>
<feature type="coiled-coil region" evidence="9">
    <location>
        <begin position="1060"/>
        <end position="1279"/>
    </location>
</feature>
<proteinExistence type="inferred from homology"/>
<evidence type="ECO:0000256" key="5">
    <source>
        <dbReference type="ARBA" id="ARBA00023123"/>
    </source>
</evidence>
<evidence type="ECO:0000256" key="9">
    <source>
        <dbReference type="SAM" id="Coils"/>
    </source>
</evidence>
<dbReference type="SMART" id="SM00242">
    <property type="entry name" value="MYSc"/>
    <property type="match status" value="1"/>
</dbReference>
<dbReference type="GO" id="GO:0051015">
    <property type="term" value="F:actin filament binding"/>
    <property type="evidence" value="ECO:0007669"/>
    <property type="project" value="InterPro"/>
</dbReference>
<dbReference type="SUPFAM" id="SSF52540">
    <property type="entry name" value="P-loop containing nucleoside triphosphate hydrolases"/>
    <property type="match status" value="1"/>
</dbReference>
<feature type="domain" description="Myosin motor" evidence="10">
    <location>
        <begin position="65"/>
        <end position="729"/>
    </location>
</feature>
<evidence type="ECO:0000256" key="2">
    <source>
        <dbReference type="ARBA" id="ARBA00022741"/>
    </source>
</evidence>
<dbReference type="InterPro" id="IPR036961">
    <property type="entry name" value="Kinesin_motor_dom_sf"/>
</dbReference>
<dbReference type="Gene3D" id="2.30.30.360">
    <property type="entry name" value="Myosin S1 fragment, N-terminal"/>
    <property type="match status" value="1"/>
</dbReference>
<comment type="similarity">
    <text evidence="1 8">Belongs to the TRAFAC class myosin-kinesin ATPase superfamily. Myosin family.</text>
</comment>
<evidence type="ECO:0000256" key="3">
    <source>
        <dbReference type="ARBA" id="ARBA00022840"/>
    </source>
</evidence>
<dbReference type="PANTHER" id="PTHR13140">
    <property type="entry name" value="MYOSIN"/>
    <property type="match status" value="1"/>
</dbReference>
<dbReference type="RefSeq" id="XP_008073712.1">
    <property type="nucleotide sequence ID" value="XM_008075521.1"/>
</dbReference>
<feature type="coiled-coil region" evidence="9">
    <location>
        <begin position="1599"/>
        <end position="1654"/>
    </location>
</feature>
<keyword evidence="2 8" id="KW-0547">Nucleotide-binding</keyword>
<dbReference type="GO" id="GO:0005524">
    <property type="term" value="F:ATP binding"/>
    <property type="evidence" value="ECO:0007669"/>
    <property type="project" value="UniProtKB-UniRule"/>
</dbReference>
<sequence length="1668" mass="193442">MADTMEEIVQQREKKLIWAPDREKAFVLAQIKDEKDDYYVVLTKSGEEREVRKMDTQKVNPQKFDAVDDLAGLSHLNEASVLYNLHMRYTNQNIYTYSGLFLVALNPFRNLGIYTEKMMKKYSMNKKYELKPHIFAVANDAYTSMVMNNKNQSILITGESGAGKTENTKKAISFLAYAAQGYATGDSVSIEQKIVDTNPVLEAFGNAQTTRNYNSSRFGKFIKITFESGRITGAYIEKYLLERSRVTRPNPNERNYHIFYQLLKGADKALLDRLFLTNGINDYRMLRDTPHTVPGVDDAKEFVETLRCMKNLGFDECTIESVLRIVAAILHLGNIGFVDTGEKGEIRDIGPAEAACRLLCIPIASFVKCILNPISVLSHETVTRNRSSEQARRIVDALCRLLYENLFEEVIRIINTCIRSPMGSSYIGVLDIAGFEIFKTNNFEQFCINYTNEKLQQFFNHHMFILEQEIYRREQIEWNYIDFGHDLSPTINLIESNNPIGIFAYIDEECVMPKADEKTLLHKLYTNLKKVPEFEACRFNDGFKLKHYAGVTEYDIEGWLSKNKEPYFGDISELIERSDDELVRRLVPRPSKGEKKGFFRTVAQKHKEQLAYLMQQLKNTSPHFVRCILPNCKKSSTELDNHFILHQLRCNGVLEGIRISRLGYPNRMDFKDFIERYSVIYKEFDGFDEKMYIKGMCDALSIPANLYKLGLTKVFFKQSVLAEIEEVRESALAELMREVRALIRAFLSVKRTNIDERKRSAADALKKDVLLHLGLRRYGWWRLYQIVKPLLDVTKKNEMEKEQQNRIKEMEQEAHRGVEEIARLGDAIKIKENEKNELIASLERERLLAEQKDELLAAIRAERQSISEQLQHGQQEMSTLQEQLRKNAHECTQHVRLLSTAESDRAALRKEMDGLVQRYDALSEEHKNLRTNRQNLEDRVNILTTEMQAMTVKNKSKLEELVLDKEKELIRLNNLVKQGEGQKQLLDEQVAALKQSAQTLENRLEDEHAQNERLTGQNNALMAEREENSRCIHELTRKSAVQDGTIRTLTEQLTNTNIILNNTKTECEDAAVNSQKLEDEVRKLSSELRKKEHELQHVRELVHIEKEKNASLETRIEVLKGENEVLISSNNVEGPTTEEMDRLKERIKKLEKTNRELSANIASERAFNKSLEDERIVMHKKNLAEMQGRYGELLKEMAKVNSEKKALNMRVARLESENTDLRASLEERIQNEESTGSSECNLTMLESERKVRDDLREELARQEDTNMHLRNELEALHASYEKEMGDRDALINELKAQTVNKIGTQELCALKREVKAYQKYITDALGVSQSTFSTKIGKYKQEIVELEERNKNLKAENYEMKNKLGEVSMRVDMHVNKNRNLENSLAFYKKNADDAAGRLRTKDAELVKWRNEAAELRTRLSNTQIKHEYALKVAEERNKDVNKVLADRDARIAGLNDQLSKFGHEFERLNGLIKESDEEKMLRTENTRLTKECAELSIELHAMKNNNNLLKEQIGRCEENVLDLENRCSALKKENELKGSMMECKEQEINNWRNQYVNAAKELRDMALEKIPMPKFTRIQMSSAPEEKQEMDYALVFENDELKARVTENDERIEVLTNERDTTKEEVHELKKAFETLELKNKQLERELADEKDASKLFKMIRTINKKK</sequence>
<evidence type="ECO:0000313" key="12">
    <source>
        <dbReference type="EMBL" id="ELA47849.1"/>
    </source>
</evidence>
<dbReference type="InterPro" id="IPR008989">
    <property type="entry name" value="Myosin_S1_N"/>
</dbReference>
<keyword evidence="6 8" id="KW-0505">Motor protein</keyword>
<dbReference type="FunCoup" id="L2GW42">
    <property type="interactions" value="16"/>
</dbReference>
<evidence type="ECO:0000256" key="7">
    <source>
        <dbReference type="ARBA" id="ARBA00023203"/>
    </source>
</evidence>
<dbReference type="EMBL" id="GL877411">
    <property type="protein sequence ID" value="ELA47849.1"/>
    <property type="molecule type" value="Genomic_DNA"/>
</dbReference>
<feature type="coiled-coil region" evidence="9">
    <location>
        <begin position="793"/>
        <end position="1024"/>
    </location>
</feature>
<dbReference type="PROSITE" id="PS51844">
    <property type="entry name" value="SH3_LIKE"/>
    <property type="match status" value="1"/>
</dbReference>
<dbReference type="Gene3D" id="1.20.120.720">
    <property type="entry name" value="Myosin VI head, motor domain, U50 subdomain"/>
    <property type="match status" value="1"/>
</dbReference>
<dbReference type="InterPro" id="IPR027417">
    <property type="entry name" value="P-loop_NTPase"/>
</dbReference>
<accession>L2GW42</accession>
<evidence type="ECO:0000256" key="6">
    <source>
        <dbReference type="ARBA" id="ARBA00023175"/>
    </source>
</evidence>
<dbReference type="HOGENOM" id="CLU_000192_8_3_1"/>
<evidence type="ECO:0008006" key="14">
    <source>
        <dbReference type="Google" id="ProtNLM"/>
    </source>
</evidence>
<dbReference type="OrthoDB" id="6108017at2759"/>
<feature type="coiled-coil region" evidence="9">
    <location>
        <begin position="1486"/>
        <end position="1569"/>
    </location>
</feature>
<dbReference type="FunFam" id="1.10.10.820:FF:000001">
    <property type="entry name" value="Myosin heavy chain"/>
    <property type="match status" value="1"/>
</dbReference>
<dbReference type="GO" id="GO:0005737">
    <property type="term" value="C:cytoplasm"/>
    <property type="evidence" value="ECO:0007669"/>
    <property type="project" value="TreeGrafter"/>
</dbReference>
<dbReference type="PROSITE" id="PS51456">
    <property type="entry name" value="MYOSIN_MOTOR"/>
    <property type="match status" value="1"/>
</dbReference>
<dbReference type="InParanoid" id="L2GW42"/>
<keyword evidence="7 8" id="KW-0009">Actin-binding</keyword>
<dbReference type="GO" id="GO:0000146">
    <property type="term" value="F:microfilament motor activity"/>
    <property type="evidence" value="ECO:0007669"/>
    <property type="project" value="TreeGrafter"/>
</dbReference>
<dbReference type="Proteomes" id="UP000011081">
    <property type="component" value="Unassembled WGS sequence"/>
</dbReference>
<name>L2GW42_VAVCU</name>
<feature type="region of interest" description="Actin-binding" evidence="8">
    <location>
        <begin position="610"/>
        <end position="632"/>
    </location>
</feature>
<feature type="binding site" evidence="8">
    <location>
        <begin position="158"/>
        <end position="165"/>
    </location>
    <ligand>
        <name>ATP</name>
        <dbReference type="ChEBI" id="CHEBI:30616"/>
    </ligand>
</feature>
<dbReference type="Pfam" id="PF02736">
    <property type="entry name" value="Myosin_N"/>
    <property type="match status" value="1"/>
</dbReference>
<evidence type="ECO:0000259" key="10">
    <source>
        <dbReference type="PROSITE" id="PS51456"/>
    </source>
</evidence>
<dbReference type="InterPro" id="IPR001609">
    <property type="entry name" value="Myosin_head_motor_dom-like"/>
</dbReference>
<keyword evidence="3 8" id="KW-0067">ATP-binding</keyword>
<reference evidence="13" key="1">
    <citation type="submission" date="2011-03" db="EMBL/GenBank/DDBJ databases">
        <title>The genome sequence of Vavraia culicis strain floridensis.</title>
        <authorList>
            <consortium name="The Broad Institute Genome Sequencing Platform"/>
            <person name="Cuomo C."/>
            <person name="Becnel J."/>
            <person name="Sanscrainte N."/>
            <person name="Young S.K."/>
            <person name="Zeng Q."/>
            <person name="Gargeya S."/>
            <person name="Fitzgerald M."/>
            <person name="Haas B."/>
            <person name="Abouelleil A."/>
            <person name="Alvarado L."/>
            <person name="Arachchi H.M."/>
            <person name="Berlin A."/>
            <person name="Chapman S.B."/>
            <person name="Gearin G."/>
            <person name="Goldberg J."/>
            <person name="Griggs A."/>
            <person name="Gujja S."/>
            <person name="Hansen M."/>
            <person name="Heiman D."/>
            <person name="Howarth C."/>
            <person name="Larimer J."/>
            <person name="Lui A."/>
            <person name="MacDonald P.J.P."/>
            <person name="McCowen C."/>
            <person name="Montmayeur A."/>
            <person name="Murphy C."/>
            <person name="Neiman D."/>
            <person name="Pearson M."/>
            <person name="Priest M."/>
            <person name="Roberts A."/>
            <person name="Saif S."/>
            <person name="Shea T."/>
            <person name="Sisk P."/>
            <person name="Stolte C."/>
            <person name="Sykes S."/>
            <person name="Wortman J."/>
            <person name="Nusbaum C."/>
            <person name="Birren B."/>
        </authorList>
    </citation>
    <scope>NUCLEOTIDE SEQUENCE [LARGE SCALE GENOMIC DNA]</scope>
    <source>
        <strain evidence="13">floridensis</strain>
    </source>
</reference>
<evidence type="ECO:0000313" key="13">
    <source>
        <dbReference type="Proteomes" id="UP000011081"/>
    </source>
</evidence>
<dbReference type="Pfam" id="PF00063">
    <property type="entry name" value="Myosin_head"/>
    <property type="match status" value="1"/>
</dbReference>
<dbReference type="PRINTS" id="PR00193">
    <property type="entry name" value="MYOSINHEAVY"/>
</dbReference>
<evidence type="ECO:0000256" key="4">
    <source>
        <dbReference type="ARBA" id="ARBA00023054"/>
    </source>
</evidence>
<dbReference type="OMA" id="RCYFASK"/>
<gene>
    <name evidence="12" type="ORF">VCUG_00691</name>
</gene>
<dbReference type="Gene3D" id="1.20.5.4820">
    <property type="match status" value="1"/>
</dbReference>
<dbReference type="GeneID" id="19878576"/>
<protein>
    <recommendedName>
        <fullName evidence="14">Myosin motor domain-containing protein</fullName>
    </recommendedName>
</protein>
<dbReference type="PANTHER" id="PTHR13140:SF857">
    <property type="entry name" value="MYOSIN-11"/>
    <property type="match status" value="1"/>
</dbReference>
<feature type="coiled-coil region" evidence="9">
    <location>
        <begin position="1336"/>
        <end position="1426"/>
    </location>
</feature>
<keyword evidence="13" id="KW-1185">Reference proteome</keyword>
<keyword evidence="4 9" id="KW-0175">Coiled coil</keyword>
<dbReference type="VEuPathDB" id="MicrosporidiaDB:VCUG_00691"/>
<dbReference type="GO" id="GO:0007015">
    <property type="term" value="P:actin filament organization"/>
    <property type="evidence" value="ECO:0007669"/>
    <property type="project" value="TreeGrafter"/>
</dbReference>
<dbReference type="Gene3D" id="1.10.10.820">
    <property type="match status" value="1"/>
</dbReference>